<keyword evidence="2" id="KW-1185">Reference proteome</keyword>
<organism evidence="1 2">
    <name type="scientific">Exidia glandulosa HHB12029</name>
    <dbReference type="NCBI Taxonomy" id="1314781"/>
    <lineage>
        <taxon>Eukaryota</taxon>
        <taxon>Fungi</taxon>
        <taxon>Dikarya</taxon>
        <taxon>Basidiomycota</taxon>
        <taxon>Agaricomycotina</taxon>
        <taxon>Agaricomycetes</taxon>
        <taxon>Auriculariales</taxon>
        <taxon>Exidiaceae</taxon>
        <taxon>Exidia</taxon>
    </lineage>
</organism>
<gene>
    <name evidence="1" type="ORF">EXIGLDRAFT_639669</name>
</gene>
<dbReference type="PANTHER" id="PTHR37827">
    <property type="entry name" value="TUDOR DOMAIN-CONTAINING PROTEIN"/>
    <property type="match status" value="1"/>
</dbReference>
<evidence type="ECO:0000313" key="2">
    <source>
        <dbReference type="Proteomes" id="UP000077266"/>
    </source>
</evidence>
<dbReference type="InParanoid" id="A0A165N616"/>
<evidence type="ECO:0000313" key="1">
    <source>
        <dbReference type="EMBL" id="KZW00266.1"/>
    </source>
</evidence>
<sequence length="211" mass="24410">MRDNHEAFKETLAAHILVKSFGQVDADDSLDDFSTYLATEAWEILPPKARSASYEEPFAFDDLKDDVFDATPLQFSDTLVAYGIVDDRDDALKLLRNAIDTYLQEACAAPPVGKQTRLAECEICEREIPLTYHHLIPRSVHNKVLKRGWHPQERLNAVAWLCRYCHSTVHRLASNEDLARYFYTVDLLLAREDIQRWRAWAGRQRYGKRRG</sequence>
<name>A0A165N616_EXIGL</name>
<accession>A0A165N616</accession>
<proteinExistence type="predicted"/>
<dbReference type="STRING" id="1314781.A0A165N616"/>
<dbReference type="OrthoDB" id="4850648at2759"/>
<protein>
    <recommendedName>
        <fullName evidence="3">HNH domain-containing protein</fullName>
    </recommendedName>
</protein>
<reference evidence="1 2" key="1">
    <citation type="journal article" date="2016" name="Mol. Biol. Evol.">
        <title>Comparative Genomics of Early-Diverging Mushroom-Forming Fungi Provides Insights into the Origins of Lignocellulose Decay Capabilities.</title>
        <authorList>
            <person name="Nagy L.G."/>
            <person name="Riley R."/>
            <person name="Tritt A."/>
            <person name="Adam C."/>
            <person name="Daum C."/>
            <person name="Floudas D."/>
            <person name="Sun H."/>
            <person name="Yadav J.S."/>
            <person name="Pangilinan J."/>
            <person name="Larsson K.H."/>
            <person name="Matsuura K."/>
            <person name="Barry K."/>
            <person name="Labutti K."/>
            <person name="Kuo R."/>
            <person name="Ohm R.A."/>
            <person name="Bhattacharya S.S."/>
            <person name="Shirouzu T."/>
            <person name="Yoshinaga Y."/>
            <person name="Martin F.M."/>
            <person name="Grigoriev I.V."/>
            <person name="Hibbett D.S."/>
        </authorList>
    </citation>
    <scope>NUCLEOTIDE SEQUENCE [LARGE SCALE GENOMIC DNA]</scope>
    <source>
        <strain evidence="1 2">HHB12029</strain>
    </source>
</reference>
<dbReference type="EMBL" id="KV425902">
    <property type="protein sequence ID" value="KZW00266.1"/>
    <property type="molecule type" value="Genomic_DNA"/>
</dbReference>
<evidence type="ECO:0008006" key="3">
    <source>
        <dbReference type="Google" id="ProtNLM"/>
    </source>
</evidence>
<dbReference type="PANTHER" id="PTHR37827:SF1">
    <property type="entry name" value="HNH DOMAIN-CONTAINING PROTEIN"/>
    <property type="match status" value="1"/>
</dbReference>
<dbReference type="AlphaFoldDB" id="A0A165N616"/>
<dbReference type="Proteomes" id="UP000077266">
    <property type="component" value="Unassembled WGS sequence"/>
</dbReference>